<dbReference type="InterPro" id="IPR009899">
    <property type="entry name" value="ArdA"/>
</dbReference>
<dbReference type="InterPro" id="IPR041893">
    <property type="entry name" value="ArdA_dom3"/>
</dbReference>
<dbReference type="KEGG" id="fwa:DCMF_14170"/>
<protein>
    <submittedName>
        <fullName evidence="1">Uncharacterized protein</fullName>
    </submittedName>
</protein>
<evidence type="ECO:0000313" key="2">
    <source>
        <dbReference type="Proteomes" id="UP000323521"/>
    </source>
</evidence>
<dbReference type="EMBL" id="CP017634">
    <property type="protein sequence ID" value="ATW25754.1"/>
    <property type="molecule type" value="Genomic_DNA"/>
</dbReference>
<dbReference type="Gene3D" id="1.10.10.1190">
    <property type="entry name" value="Antirestriction protein ArdA, domain 3"/>
    <property type="match status" value="1"/>
</dbReference>
<dbReference type="Gene3D" id="3.10.20.480">
    <property type="entry name" value="Antirestriction protein ArdA, domain 1"/>
    <property type="match status" value="1"/>
</dbReference>
<dbReference type="Pfam" id="PF07275">
    <property type="entry name" value="ArdA"/>
    <property type="match status" value="1"/>
</dbReference>
<sequence>MSQADSPIIKLGITNANYYNCGLLVINWIELPTEEEILRKKLAEMEIDQDDDYIVLEVNAPFKCTFPDHLDIFELNNKLNRLGCLDPAILTAISKYDTLPLMRIVDIALDKKYVIYENVTNEEDLGRRLYQEHQLPFQIPKDLEKYIDFQTLGHEACLKDAIRFIPDMHIAEKILCAS</sequence>
<reference evidence="1 2" key="1">
    <citation type="submission" date="2016-10" db="EMBL/GenBank/DDBJ databases">
        <title>Complete Genome Sequence of Peptococcaceae strain DCMF.</title>
        <authorList>
            <person name="Edwards R.J."/>
            <person name="Holland S.I."/>
            <person name="Deshpande N.P."/>
            <person name="Wong Y.K."/>
            <person name="Ertan H."/>
            <person name="Manefield M."/>
            <person name="Russell T.L."/>
            <person name="Lee M.J."/>
        </authorList>
    </citation>
    <scope>NUCLEOTIDE SEQUENCE [LARGE SCALE GENOMIC DNA]</scope>
    <source>
        <strain evidence="1 2">DCMF</strain>
    </source>
</reference>
<dbReference type="RefSeq" id="WP_214659345.1">
    <property type="nucleotide sequence ID" value="NZ_CP017634.1"/>
</dbReference>
<proteinExistence type="predicted"/>
<accession>A0A3G1KTM7</accession>
<name>A0A3G1KTM7_FORW1</name>
<keyword evidence="2" id="KW-1185">Reference proteome</keyword>
<dbReference type="Proteomes" id="UP000323521">
    <property type="component" value="Chromosome"/>
</dbReference>
<dbReference type="InterPro" id="IPR041895">
    <property type="entry name" value="ArdA_dom1"/>
</dbReference>
<evidence type="ECO:0000313" key="1">
    <source>
        <dbReference type="EMBL" id="ATW25754.1"/>
    </source>
</evidence>
<gene>
    <name evidence="1" type="ORF">DCMF_14170</name>
</gene>
<dbReference type="AlphaFoldDB" id="A0A3G1KTM7"/>
<organism evidence="1 2">
    <name type="scientific">Formimonas warabiya</name>
    <dbReference type="NCBI Taxonomy" id="1761012"/>
    <lineage>
        <taxon>Bacteria</taxon>
        <taxon>Bacillati</taxon>
        <taxon>Bacillota</taxon>
        <taxon>Clostridia</taxon>
        <taxon>Eubacteriales</taxon>
        <taxon>Peptococcaceae</taxon>
        <taxon>Candidatus Formimonas</taxon>
    </lineage>
</organism>